<dbReference type="Pfam" id="PF16407">
    <property type="entry name" value="PKD_2"/>
    <property type="match status" value="1"/>
</dbReference>
<accession>A0A4R6W840</accession>
<proteinExistence type="predicted"/>
<dbReference type="OrthoDB" id="1061929at2"/>
<protein>
    <submittedName>
        <fullName evidence="1">PKD family protein</fullName>
    </submittedName>
</protein>
<evidence type="ECO:0000313" key="1">
    <source>
        <dbReference type="EMBL" id="TDQ75176.1"/>
    </source>
</evidence>
<keyword evidence="2" id="KW-1185">Reference proteome</keyword>
<sequence>MKALEILIVFALSILFYSCNKEMGRDRFEELESITLTGLQAHYSVVSGIDSLIIDPVPSSNKEAEFEYLWGIYDIRNEDPYAAMDTIGKSKNLVYPVNKVAKNWYLSLQIKNKKTGYSEYFKSTIDVATAYTRGWYVIKEENDRTDMDFFTTPNSVIADKRVENVYSFVNGEKLKGKPVMMRFLNDFKAPNDKGEYSPTRSICLVTNEDVGIMTLSGLELIKDFKTLFHGEPSKRNMQMIGNNFTNYYLINDGQLHSMIGQGPGTGTFGGRKLKDTQDTPYFLSPFHLMYTNSAFFFDETSSSFFSADVRNMNLIPVTDDADVTLSSTNNNKRMLYMGIRTTGYLTGYAIFEDKDDLSKRSIAQIIPSVSQFKIYHKTLDSGQKLYKGDNFALIYQEEEVMYFSLGKEVWSRNLSNNKEKLQFTVPANEEITFIRYRKFSGSGPEADYSYNYVMVGTNDGGQYKVRMFTKSGGDLSASPAFILEGKGIAKDALFVGPTINNLTYPFTF</sequence>
<dbReference type="EMBL" id="SNYV01000017">
    <property type="protein sequence ID" value="TDQ75176.1"/>
    <property type="molecule type" value="Genomic_DNA"/>
</dbReference>
<dbReference type="AlphaFoldDB" id="A0A4R6W840"/>
<dbReference type="Proteomes" id="UP000295292">
    <property type="component" value="Unassembled WGS sequence"/>
</dbReference>
<gene>
    <name evidence="1" type="ORF">CLV99_3776</name>
</gene>
<name>A0A4R6W840_9SPHI</name>
<dbReference type="PROSITE" id="PS51257">
    <property type="entry name" value="PROKAR_LIPOPROTEIN"/>
    <property type="match status" value="1"/>
</dbReference>
<dbReference type="RefSeq" id="WP_133585952.1">
    <property type="nucleotide sequence ID" value="NZ_SNYV01000017.1"/>
</dbReference>
<dbReference type="InterPro" id="IPR032183">
    <property type="entry name" value="PKD-like"/>
</dbReference>
<evidence type="ECO:0000313" key="2">
    <source>
        <dbReference type="Proteomes" id="UP000295292"/>
    </source>
</evidence>
<comment type="caution">
    <text evidence="1">The sequence shown here is derived from an EMBL/GenBank/DDBJ whole genome shotgun (WGS) entry which is preliminary data.</text>
</comment>
<organism evidence="1 2">
    <name type="scientific">Sphingobacterium yanglingense</name>
    <dbReference type="NCBI Taxonomy" id="1437280"/>
    <lineage>
        <taxon>Bacteria</taxon>
        <taxon>Pseudomonadati</taxon>
        <taxon>Bacteroidota</taxon>
        <taxon>Sphingobacteriia</taxon>
        <taxon>Sphingobacteriales</taxon>
        <taxon>Sphingobacteriaceae</taxon>
        <taxon>Sphingobacterium</taxon>
    </lineage>
</organism>
<reference evidence="1 2" key="1">
    <citation type="submission" date="2019-03" db="EMBL/GenBank/DDBJ databases">
        <title>Genomic Encyclopedia of Archaeal and Bacterial Type Strains, Phase II (KMG-II): from individual species to whole genera.</title>
        <authorList>
            <person name="Goeker M."/>
        </authorList>
    </citation>
    <scope>NUCLEOTIDE SEQUENCE [LARGE SCALE GENOMIC DNA]</scope>
    <source>
        <strain evidence="1 2">DSM 28353</strain>
    </source>
</reference>